<feature type="region of interest" description="Disordered" evidence="1">
    <location>
        <begin position="1"/>
        <end position="55"/>
    </location>
</feature>
<reference evidence="3" key="1">
    <citation type="journal article" date="2019" name="Int. J. Syst. Evol. Microbiol.">
        <title>The Global Catalogue of Microorganisms (GCM) 10K type strain sequencing project: providing services to taxonomists for standard genome sequencing and annotation.</title>
        <authorList>
            <consortium name="The Broad Institute Genomics Platform"/>
            <consortium name="The Broad Institute Genome Sequencing Center for Infectious Disease"/>
            <person name="Wu L."/>
            <person name="Ma J."/>
        </authorList>
    </citation>
    <scope>NUCLEOTIDE SEQUENCE [LARGE SCALE GENOMIC DNA]</scope>
    <source>
        <strain evidence="3">JCM 4737</strain>
    </source>
</reference>
<feature type="compositionally biased region" description="Basic and acidic residues" evidence="1">
    <location>
        <begin position="125"/>
        <end position="138"/>
    </location>
</feature>
<evidence type="ECO:0000313" key="3">
    <source>
        <dbReference type="Proteomes" id="UP000599437"/>
    </source>
</evidence>
<dbReference type="Proteomes" id="UP000599437">
    <property type="component" value="Unassembled WGS sequence"/>
</dbReference>
<feature type="region of interest" description="Disordered" evidence="1">
    <location>
        <begin position="100"/>
        <end position="182"/>
    </location>
</feature>
<accession>A0ABQ3DRK5</accession>
<feature type="compositionally biased region" description="Low complexity" evidence="1">
    <location>
        <begin position="155"/>
        <end position="165"/>
    </location>
</feature>
<evidence type="ECO:0000313" key="2">
    <source>
        <dbReference type="EMBL" id="GHB05948.1"/>
    </source>
</evidence>
<feature type="compositionally biased region" description="Basic and acidic residues" evidence="1">
    <location>
        <begin position="7"/>
        <end position="17"/>
    </location>
</feature>
<name>A0ABQ3DRK5_9ACTN</name>
<proteinExistence type="predicted"/>
<evidence type="ECO:0000256" key="1">
    <source>
        <dbReference type="SAM" id="MobiDB-lite"/>
    </source>
</evidence>
<comment type="caution">
    <text evidence="2">The sequence shown here is derived from an EMBL/GenBank/DDBJ whole genome shotgun (WGS) entry which is preliminary data.</text>
</comment>
<keyword evidence="3" id="KW-1185">Reference proteome</keyword>
<organism evidence="2 3">
    <name type="scientific">Streptomyces chryseus</name>
    <dbReference type="NCBI Taxonomy" id="68186"/>
    <lineage>
        <taxon>Bacteria</taxon>
        <taxon>Bacillati</taxon>
        <taxon>Actinomycetota</taxon>
        <taxon>Actinomycetes</taxon>
        <taxon>Kitasatosporales</taxon>
        <taxon>Streptomycetaceae</taxon>
        <taxon>Streptomyces</taxon>
    </lineage>
</organism>
<gene>
    <name evidence="2" type="ORF">GCM10010346_31430</name>
</gene>
<sequence length="182" mass="19512">MWVPQKNVDDDTAEGRESGSGAAGRALECEGGIHTGGGSGSWSGSDGGATPEEGLKACFDIEQPEVPEYGYRVERQERDRVLYSFDVKGRTKIAVVVAKDRPGRPGWGPETSASCDPAELPADYTDTKDYEVRNDEQGNRVPVSKVSSSAAQPIASGRRPTSRSRTPPPGPSAPQGLWAHRW</sequence>
<dbReference type="EMBL" id="BMVO01000008">
    <property type="protein sequence ID" value="GHB05948.1"/>
    <property type="molecule type" value="Genomic_DNA"/>
</dbReference>
<protein>
    <submittedName>
        <fullName evidence="2">Uncharacterized protein</fullName>
    </submittedName>
</protein>
<feature type="compositionally biased region" description="Gly residues" evidence="1">
    <location>
        <begin position="33"/>
        <end position="47"/>
    </location>
</feature>